<dbReference type="PANTHER" id="PTHR11079:SF202">
    <property type="entry name" value="TRNA-SPECIFIC ADENOSINE DEAMINASE"/>
    <property type="match status" value="1"/>
</dbReference>
<dbReference type="EC" id="3.5.4.33" evidence="8"/>
<dbReference type="GO" id="GO:0008270">
    <property type="term" value="F:zinc ion binding"/>
    <property type="evidence" value="ECO:0007669"/>
    <property type="project" value="UniProtKB-UniRule"/>
</dbReference>
<dbReference type="SUPFAM" id="SSF53927">
    <property type="entry name" value="Cytidine deaminase-like"/>
    <property type="match status" value="1"/>
</dbReference>
<dbReference type="InterPro" id="IPR002125">
    <property type="entry name" value="CMP_dCMP_dom"/>
</dbReference>
<keyword evidence="5 8" id="KW-0378">Hydrolase</keyword>
<comment type="caution">
    <text evidence="10">The sequence shown here is derived from an EMBL/GenBank/DDBJ whole genome shotgun (WGS) entry which is preliminary data.</text>
</comment>
<dbReference type="PANTHER" id="PTHR11079">
    <property type="entry name" value="CYTOSINE DEAMINASE FAMILY MEMBER"/>
    <property type="match status" value="1"/>
</dbReference>
<evidence type="ECO:0000256" key="5">
    <source>
        <dbReference type="ARBA" id="ARBA00022801"/>
    </source>
</evidence>
<evidence type="ECO:0000313" key="10">
    <source>
        <dbReference type="EMBL" id="MBB5175935.1"/>
    </source>
</evidence>
<feature type="binding site" evidence="8">
    <location>
        <position position="52"/>
    </location>
    <ligand>
        <name>Zn(2+)</name>
        <dbReference type="ChEBI" id="CHEBI:29105"/>
        <note>catalytic</note>
    </ligand>
</feature>
<keyword evidence="4 8" id="KW-0479">Metal-binding</keyword>
<keyword evidence="6 8" id="KW-0862">Zinc</keyword>
<dbReference type="CDD" id="cd01285">
    <property type="entry name" value="nucleoside_deaminase"/>
    <property type="match status" value="1"/>
</dbReference>
<accession>A0A9Q2CZR1</accession>
<evidence type="ECO:0000259" key="9">
    <source>
        <dbReference type="PROSITE" id="PS51747"/>
    </source>
</evidence>
<protein>
    <recommendedName>
        <fullName evidence="8">tRNA-specific adenosine deaminase</fullName>
        <ecNumber evidence="8">3.5.4.33</ecNumber>
    </recommendedName>
</protein>
<comment type="similarity">
    <text evidence="1">Belongs to the cytidine and deoxycytidylate deaminase family. ADAT2 subfamily.</text>
</comment>
<dbReference type="InterPro" id="IPR028883">
    <property type="entry name" value="tRNA_aden_deaminase"/>
</dbReference>
<feature type="binding site" evidence="8">
    <location>
        <position position="85"/>
    </location>
    <ligand>
        <name>Zn(2+)</name>
        <dbReference type="ChEBI" id="CHEBI:29105"/>
        <note>catalytic</note>
    </ligand>
</feature>
<name>A0A9Q2CZR1_9STAP</name>
<dbReference type="FunFam" id="3.40.140.10:FF:000005">
    <property type="entry name" value="tRNA-specific adenosine deaminase"/>
    <property type="match status" value="1"/>
</dbReference>
<dbReference type="GO" id="GO:0052717">
    <property type="term" value="F:tRNA-specific adenosine-34 deaminase activity"/>
    <property type="evidence" value="ECO:0007669"/>
    <property type="project" value="UniProtKB-UniRule"/>
</dbReference>
<dbReference type="GO" id="GO:0002100">
    <property type="term" value="P:tRNA wobble adenosine to inosine editing"/>
    <property type="evidence" value="ECO:0007669"/>
    <property type="project" value="UniProtKB-UniRule"/>
</dbReference>
<reference evidence="10 11" key="1">
    <citation type="submission" date="2020-08" db="EMBL/GenBank/DDBJ databases">
        <title>Genomic Encyclopedia of Type Strains, Phase IV (KMG-IV): sequencing the most valuable type-strain genomes for metagenomic binning, comparative biology and taxonomic classification.</title>
        <authorList>
            <person name="Goeker M."/>
        </authorList>
    </citation>
    <scope>NUCLEOTIDE SEQUENCE [LARGE SCALE GENOMIC DNA]</scope>
    <source>
        <strain evidence="10 11">DSM 19163</strain>
    </source>
</reference>
<proteinExistence type="inferred from homology"/>
<dbReference type="NCBIfam" id="NF008113">
    <property type="entry name" value="PRK10860.1"/>
    <property type="match status" value="1"/>
</dbReference>
<dbReference type="HAMAP" id="MF_00972">
    <property type="entry name" value="tRNA_aden_deaminase"/>
    <property type="match status" value="1"/>
</dbReference>
<evidence type="ECO:0000256" key="7">
    <source>
        <dbReference type="ARBA" id="ARBA00048045"/>
    </source>
</evidence>
<comment type="catalytic activity">
    <reaction evidence="7 8">
        <text>adenosine(34) in tRNA + H2O + H(+) = inosine(34) in tRNA + NH4(+)</text>
        <dbReference type="Rhea" id="RHEA:43168"/>
        <dbReference type="Rhea" id="RHEA-COMP:10373"/>
        <dbReference type="Rhea" id="RHEA-COMP:10374"/>
        <dbReference type="ChEBI" id="CHEBI:15377"/>
        <dbReference type="ChEBI" id="CHEBI:15378"/>
        <dbReference type="ChEBI" id="CHEBI:28938"/>
        <dbReference type="ChEBI" id="CHEBI:74411"/>
        <dbReference type="ChEBI" id="CHEBI:82852"/>
        <dbReference type="EC" id="3.5.4.33"/>
    </reaction>
</comment>
<dbReference type="AlphaFoldDB" id="A0A9Q2CZR1"/>
<feature type="active site" description="Proton donor" evidence="8">
    <location>
        <position position="54"/>
    </location>
</feature>
<evidence type="ECO:0000256" key="2">
    <source>
        <dbReference type="ARBA" id="ARBA00011738"/>
    </source>
</evidence>
<evidence type="ECO:0000256" key="4">
    <source>
        <dbReference type="ARBA" id="ARBA00022723"/>
    </source>
</evidence>
<dbReference type="PROSITE" id="PS00903">
    <property type="entry name" value="CYT_DCMP_DEAMINASES_1"/>
    <property type="match status" value="1"/>
</dbReference>
<dbReference type="InterPro" id="IPR058535">
    <property type="entry name" value="MafB19-deam"/>
</dbReference>
<gene>
    <name evidence="8" type="primary">tadA</name>
    <name evidence="10" type="ORF">HNQ45_000819</name>
</gene>
<dbReference type="InterPro" id="IPR016193">
    <property type="entry name" value="Cytidine_deaminase-like"/>
</dbReference>
<evidence type="ECO:0000256" key="6">
    <source>
        <dbReference type="ARBA" id="ARBA00022833"/>
    </source>
</evidence>
<dbReference type="InterPro" id="IPR016192">
    <property type="entry name" value="APOBEC/CMP_deaminase_Zn-bd"/>
</dbReference>
<dbReference type="EMBL" id="JACHHF010000004">
    <property type="protein sequence ID" value="MBB5175935.1"/>
    <property type="molecule type" value="Genomic_DNA"/>
</dbReference>
<evidence type="ECO:0000313" key="11">
    <source>
        <dbReference type="Proteomes" id="UP000579136"/>
    </source>
</evidence>
<dbReference type="RefSeq" id="WP_183673712.1">
    <property type="nucleotide sequence ID" value="NZ_CBCRYX010000006.1"/>
</dbReference>
<feature type="binding site" evidence="8">
    <location>
        <position position="82"/>
    </location>
    <ligand>
        <name>Zn(2+)</name>
        <dbReference type="ChEBI" id="CHEBI:29105"/>
        <note>catalytic</note>
    </ligand>
</feature>
<evidence type="ECO:0000256" key="3">
    <source>
        <dbReference type="ARBA" id="ARBA00022694"/>
    </source>
</evidence>
<comment type="function">
    <text evidence="8">Catalyzes the deamination of adenosine to inosine at the wobble position 34 of tRNA(Arg2).</text>
</comment>
<sequence>MNHEKYMQLAIIEAKKAAEINEVPIGAVIVKDDTVIARAHNLRETSQQPTAHAELLAIEKACEVLGTFRLEDCTLYVTLEPCVMCSGAVVMSRIPKVVYGADDPKGGTVNSLMHLLNESRFNHQAEVVKGVLKDECSQMLKHFFKQLREDKKRKK</sequence>
<evidence type="ECO:0000256" key="1">
    <source>
        <dbReference type="ARBA" id="ARBA00010669"/>
    </source>
</evidence>
<dbReference type="Gene3D" id="3.40.140.10">
    <property type="entry name" value="Cytidine Deaminase, domain 2"/>
    <property type="match status" value="1"/>
</dbReference>
<dbReference type="Pfam" id="PF14437">
    <property type="entry name" value="MafB19-deam"/>
    <property type="match status" value="1"/>
</dbReference>
<evidence type="ECO:0000256" key="8">
    <source>
        <dbReference type="HAMAP-Rule" id="MF_00972"/>
    </source>
</evidence>
<keyword evidence="3 8" id="KW-0819">tRNA processing</keyword>
<organism evidence="10 11">
    <name type="scientific">Nosocomiicoccus ampullae</name>
    <dbReference type="NCBI Taxonomy" id="489910"/>
    <lineage>
        <taxon>Bacteria</taxon>
        <taxon>Bacillati</taxon>
        <taxon>Bacillota</taxon>
        <taxon>Bacilli</taxon>
        <taxon>Bacillales</taxon>
        <taxon>Staphylococcaceae</taxon>
        <taxon>Nosocomiicoccus</taxon>
    </lineage>
</organism>
<dbReference type="PROSITE" id="PS51747">
    <property type="entry name" value="CYT_DCMP_DEAMINASES_2"/>
    <property type="match status" value="1"/>
</dbReference>
<keyword evidence="11" id="KW-1185">Reference proteome</keyword>
<dbReference type="Proteomes" id="UP000579136">
    <property type="component" value="Unassembled WGS sequence"/>
</dbReference>
<comment type="subunit">
    <text evidence="2 8">Homodimer.</text>
</comment>
<feature type="domain" description="CMP/dCMP-type deaminase" evidence="9">
    <location>
        <begin position="1"/>
        <end position="110"/>
    </location>
</feature>
<comment type="cofactor">
    <cofactor evidence="8">
        <name>Zn(2+)</name>
        <dbReference type="ChEBI" id="CHEBI:29105"/>
    </cofactor>
    <text evidence="8">Binds 1 zinc ion per subunit.</text>
</comment>